<feature type="domain" description="At1g61320/AtMIF1 LRR" evidence="1">
    <location>
        <begin position="187"/>
        <end position="454"/>
    </location>
</feature>
<dbReference type="PANTHER" id="PTHR35545">
    <property type="entry name" value="F-BOX DOMAIN-CONTAINING PROTEIN"/>
    <property type="match status" value="1"/>
</dbReference>
<protein>
    <recommendedName>
        <fullName evidence="1">At1g61320/AtMIF1 LRR domain-containing protein</fullName>
    </recommendedName>
</protein>
<evidence type="ECO:0000313" key="3">
    <source>
        <dbReference type="Proteomes" id="UP001231189"/>
    </source>
</evidence>
<dbReference type="InterPro" id="IPR032675">
    <property type="entry name" value="LRR_dom_sf"/>
</dbReference>
<evidence type="ECO:0000313" key="2">
    <source>
        <dbReference type="EMBL" id="KAK1685436.1"/>
    </source>
</evidence>
<organism evidence="2 3">
    <name type="scientific">Lolium multiflorum</name>
    <name type="common">Italian ryegrass</name>
    <name type="synonym">Lolium perenne subsp. multiflorum</name>
    <dbReference type="NCBI Taxonomy" id="4521"/>
    <lineage>
        <taxon>Eukaryota</taxon>
        <taxon>Viridiplantae</taxon>
        <taxon>Streptophyta</taxon>
        <taxon>Embryophyta</taxon>
        <taxon>Tracheophyta</taxon>
        <taxon>Spermatophyta</taxon>
        <taxon>Magnoliopsida</taxon>
        <taxon>Liliopsida</taxon>
        <taxon>Poales</taxon>
        <taxon>Poaceae</taxon>
        <taxon>BOP clade</taxon>
        <taxon>Pooideae</taxon>
        <taxon>Poodae</taxon>
        <taxon>Poeae</taxon>
        <taxon>Poeae Chloroplast Group 2 (Poeae type)</taxon>
        <taxon>Loliodinae</taxon>
        <taxon>Loliinae</taxon>
        <taxon>Lolium</taxon>
    </lineage>
</organism>
<dbReference type="InterPro" id="IPR036047">
    <property type="entry name" value="F-box-like_dom_sf"/>
</dbReference>
<gene>
    <name evidence="2" type="ORF">QYE76_046284</name>
</gene>
<dbReference type="Proteomes" id="UP001231189">
    <property type="component" value="Unassembled WGS sequence"/>
</dbReference>
<accession>A0AAD8TPN7</accession>
<dbReference type="Gene3D" id="3.80.10.10">
    <property type="entry name" value="Ribonuclease Inhibitor"/>
    <property type="match status" value="1"/>
</dbReference>
<reference evidence="2" key="1">
    <citation type="submission" date="2023-07" db="EMBL/GenBank/DDBJ databases">
        <title>A chromosome-level genome assembly of Lolium multiflorum.</title>
        <authorList>
            <person name="Chen Y."/>
            <person name="Copetti D."/>
            <person name="Kolliker R."/>
            <person name="Studer B."/>
        </authorList>
    </citation>
    <scope>NUCLEOTIDE SEQUENCE</scope>
    <source>
        <strain evidence="2">02402/16</strain>
        <tissue evidence="2">Leaf</tissue>
    </source>
</reference>
<dbReference type="Pfam" id="PF23622">
    <property type="entry name" value="LRR_At1g61320_AtMIF1"/>
    <property type="match status" value="1"/>
</dbReference>
<evidence type="ECO:0000259" key="1">
    <source>
        <dbReference type="Pfam" id="PF23622"/>
    </source>
</evidence>
<dbReference type="EMBL" id="JAUUTY010000002">
    <property type="protein sequence ID" value="KAK1685436.1"/>
    <property type="molecule type" value="Genomic_DNA"/>
</dbReference>
<dbReference type="AlphaFoldDB" id="A0AAD8TPN7"/>
<dbReference type="PANTHER" id="PTHR35545:SF8">
    <property type="entry name" value="F-BOX DOMAIN-CONTAINING PROTEIN"/>
    <property type="match status" value="1"/>
</dbReference>
<comment type="caution">
    <text evidence="2">The sequence shown here is derived from an EMBL/GenBank/DDBJ whole genome shotgun (WGS) entry which is preliminary data.</text>
</comment>
<dbReference type="InterPro" id="IPR055357">
    <property type="entry name" value="LRR_At1g61320_AtMIF1"/>
</dbReference>
<name>A0AAD8TPN7_LOLMU</name>
<dbReference type="SUPFAM" id="SSF52058">
    <property type="entry name" value="L domain-like"/>
    <property type="match status" value="1"/>
</dbReference>
<dbReference type="SUPFAM" id="SSF81383">
    <property type="entry name" value="F-box domain"/>
    <property type="match status" value="1"/>
</dbReference>
<sequence length="473" mass="54340">MDMASNNVCRHLCKARHEEDRLGMLSDDVLLLILGRVDLLTAARTCTLSTRWRNLPWLLPEINLHVRDFLPAPRADYPTDPTHWIDFYSQIPAQHIDQSMASLARAARSFLHIKHSNTVARMSVEMYLGGNYSHDIGLLVHGAIDNGMVKELNLTIADDKAPNACKDADMLQKAQDVNSFFGTYPNMLPCLTRLQLYNLHFAEGDIHHILFDCCKQLQHLSLDHCDARNCSVWQINAPNSSLRVLEIYYSCLKRLDLLCLPKLEQLRLDMWVHYEPPLRFGSVPSLKELFLLSDAKLEQPEFSLSQLLNGATSIHTLNLNFQGEKLWIQPEREQLRYAFRKLRKLSIHGISVEFDLLFTMNLREAAPTVEIFDIEMFEHSCVKPYWLSVGAQRVQPSWKMPCFTSCSKWQLRELQVANFSTLVGHYMSFVRAVMDHAPNLETVLFKELRRCKDCDKMAAVPPRVGGMFPTGQR</sequence>
<proteinExistence type="predicted"/>
<keyword evidence="3" id="KW-1185">Reference proteome</keyword>